<dbReference type="PANTHER" id="PTHR42282:SF1">
    <property type="entry name" value="PANTOATE KINASE"/>
    <property type="match status" value="1"/>
</dbReference>
<evidence type="ECO:0000256" key="1">
    <source>
        <dbReference type="HAMAP-Rule" id="MF_02223"/>
    </source>
</evidence>
<keyword evidence="1" id="KW-0173">Coenzyme A biosynthesis</keyword>
<name>F2L175_THEU7</name>
<dbReference type="InterPro" id="IPR012043">
    <property type="entry name" value="PoK"/>
</dbReference>
<comment type="similarity">
    <text evidence="1">Belongs to the GHMP kinase family. PoK subfamily.</text>
</comment>
<keyword evidence="1" id="KW-0808">Transferase</keyword>
<keyword evidence="3" id="KW-1185">Reference proteome</keyword>
<dbReference type="OrthoDB" id="85822at2157"/>
<evidence type="ECO:0000313" key="2">
    <source>
        <dbReference type="EMBL" id="AEA12811.1"/>
    </source>
</evidence>
<dbReference type="HAMAP" id="MF_02223">
    <property type="entry name" value="Pantoate_kinase"/>
    <property type="match status" value="1"/>
</dbReference>
<evidence type="ECO:0000313" key="3">
    <source>
        <dbReference type="Proteomes" id="UP000008138"/>
    </source>
</evidence>
<reference evidence="2 3" key="1">
    <citation type="journal article" date="2011" name="J. Bacteriol.">
        <title>Complete genome sequence of the thermoacidophilic crenarchaeon Thermoproteus uzoniensis 768-20.</title>
        <authorList>
            <person name="Mardanov A.V."/>
            <person name="Gumerov V.M."/>
            <person name="Beletsky A.V."/>
            <person name="Prokofeva M.I."/>
            <person name="Bonch-Osmolovskaya E.A."/>
            <person name="Ravin N.V."/>
            <person name="Skryabin K.G."/>
        </authorList>
    </citation>
    <scope>NUCLEOTIDE SEQUENCE [LARGE SCALE GENOMIC DNA]</scope>
    <source>
        <strain evidence="2 3">768-20</strain>
    </source>
</reference>
<dbReference type="AlphaFoldDB" id="F2L175"/>
<dbReference type="STRING" id="999630.TUZN_1335"/>
<proteinExistence type="inferred from homology"/>
<dbReference type="HOGENOM" id="CLU_081191_1_0_2"/>
<keyword evidence="1 2" id="KW-0418">Kinase</keyword>
<accession>F2L175</accession>
<dbReference type="GO" id="GO:0015937">
    <property type="term" value="P:coenzyme A biosynthetic process"/>
    <property type="evidence" value="ECO:0007669"/>
    <property type="project" value="UniProtKB-UniRule"/>
</dbReference>
<keyword evidence="1" id="KW-0067">ATP-binding</keyword>
<dbReference type="EC" id="2.7.1.169" evidence="1"/>
<gene>
    <name evidence="2" type="ordered locus">TUZN_1335</name>
</gene>
<dbReference type="eggNOG" id="arCOG04263">
    <property type="taxonomic scope" value="Archaea"/>
</dbReference>
<dbReference type="RefSeq" id="WP_013680147.1">
    <property type="nucleotide sequence ID" value="NC_015315.1"/>
</dbReference>
<comment type="catalytic activity">
    <reaction evidence="1">
        <text>(R)-pantoate + ATP = (R)-4-phosphopantoate + ADP + H(+)</text>
        <dbReference type="Rhea" id="RHEA:28246"/>
        <dbReference type="ChEBI" id="CHEBI:15378"/>
        <dbReference type="ChEBI" id="CHEBI:15980"/>
        <dbReference type="ChEBI" id="CHEBI:30616"/>
        <dbReference type="ChEBI" id="CHEBI:61294"/>
        <dbReference type="ChEBI" id="CHEBI:456216"/>
        <dbReference type="EC" id="2.7.1.169"/>
    </reaction>
</comment>
<dbReference type="Proteomes" id="UP000008138">
    <property type="component" value="Chromosome"/>
</dbReference>
<dbReference type="PIRSF" id="PIRSF016896">
    <property type="entry name" value="GHMP_arc_MJ0969"/>
    <property type="match status" value="1"/>
</dbReference>
<sequence length="258" mass="27894">MSRRLFIPHHVTGFWIPAYSEDPLSTGSVGVGVLIGGAVAAYGEEGGVRYNDLLLEPGGGVRISSEFPLGYGYAASAVVSIAKAVGAFGLSREAFAKAHVEEATRRTGLGDVLAIYTGGCLVVRTRPGAPGVGEAHSLPCPNVYAVTADLARIDTRHMLASRHEAIVEAGSEALRAFMREPSFTSFLEAAESFSRRVGFLDERAEALRRRRGVLGLFVKKGVLAIFVEREWVSDVAEEARRLGEVHIKELRELRVSWI</sequence>
<comment type="pathway">
    <text evidence="1">Cofactor biosynthesis; coenzyme A biosynthesis.</text>
</comment>
<dbReference type="PANTHER" id="PTHR42282">
    <property type="entry name" value="PANTOATE KINASE-RELATED"/>
    <property type="match status" value="1"/>
</dbReference>
<organism evidence="2 3">
    <name type="scientific">Thermoproteus uzoniensis (strain 768-20)</name>
    <dbReference type="NCBI Taxonomy" id="999630"/>
    <lineage>
        <taxon>Archaea</taxon>
        <taxon>Thermoproteota</taxon>
        <taxon>Thermoprotei</taxon>
        <taxon>Thermoproteales</taxon>
        <taxon>Thermoproteaceae</taxon>
        <taxon>Thermoproteus</taxon>
    </lineage>
</organism>
<dbReference type="GO" id="GO:0005524">
    <property type="term" value="F:ATP binding"/>
    <property type="evidence" value="ECO:0007669"/>
    <property type="project" value="UniProtKB-KW"/>
</dbReference>
<dbReference type="EMBL" id="CP002590">
    <property type="protein sequence ID" value="AEA12811.1"/>
    <property type="molecule type" value="Genomic_DNA"/>
</dbReference>
<comment type="function">
    <text evidence="1">Phosphorylates (R)-pantoate to form (R)-4-phosphopantoate in the CoA biosynthesis pathway.</text>
</comment>
<dbReference type="KEGG" id="tuz:TUZN_1335"/>
<dbReference type="GO" id="GO:0016301">
    <property type="term" value="F:kinase activity"/>
    <property type="evidence" value="ECO:0007669"/>
    <property type="project" value="UniProtKB-UniRule"/>
</dbReference>
<dbReference type="UniPathway" id="UPA00241"/>
<protein>
    <recommendedName>
        <fullName evidence="1">Pantoate kinase</fullName>
        <shortName evidence="1">PoK</shortName>
        <ecNumber evidence="1">2.7.1.169</ecNumber>
    </recommendedName>
</protein>
<dbReference type="GeneID" id="10360862"/>
<reference key="2">
    <citation type="submission" date="2011-03" db="EMBL/GenBank/DDBJ databases">
        <title>Complete genome sequence of the thermoacidophilic crenarchaeon Thermoproteus uzoniensis 768-20.</title>
        <authorList>
            <person name="Mardanov A.V."/>
            <person name="Gumerov V.M."/>
            <person name="Beletsky A.V."/>
            <person name="Prokofeva M.I."/>
            <person name="Bonch-Osmolovskaya E.A."/>
            <person name="Ravin N.V."/>
            <person name="Skryabin K.G."/>
        </authorList>
    </citation>
    <scope>NUCLEOTIDE SEQUENCE</scope>
    <source>
        <strain>768-20</strain>
    </source>
</reference>
<keyword evidence="1" id="KW-0547">Nucleotide-binding</keyword>